<name>A0A0H5RGI1_9EUKA</name>
<reference evidence="1" key="1">
    <citation type="submission" date="2015-04" db="EMBL/GenBank/DDBJ databases">
        <title>The genome sequence of the plant pathogenic Rhizarian Plasmodiophora brassicae reveals insights in its biotrophic life cycle and the origin of chitin synthesis.</title>
        <authorList>
            <person name="Schwelm A."/>
            <person name="Fogelqvist J."/>
            <person name="Knaust A."/>
            <person name="Julke S."/>
            <person name="Lilja T."/>
            <person name="Dhandapani V."/>
            <person name="Bonilla-Rosso G."/>
            <person name="Karlsson M."/>
            <person name="Shevchenko A."/>
            <person name="Choi S.R."/>
            <person name="Kim H.G."/>
            <person name="Park J.Y."/>
            <person name="Lim Y.P."/>
            <person name="Ludwig-Muller J."/>
            <person name="Dixelius C."/>
        </authorList>
    </citation>
    <scope>NUCLEOTIDE SEQUENCE</scope>
    <source>
        <tissue evidence="1">Potato root galls</tissue>
    </source>
</reference>
<feature type="non-terminal residue" evidence="1">
    <location>
        <position position="1"/>
    </location>
</feature>
<evidence type="ECO:0000313" key="1">
    <source>
        <dbReference type="EMBL" id="CRZ13128.1"/>
    </source>
</evidence>
<accession>A0A0H5RGI1</accession>
<proteinExistence type="predicted"/>
<sequence>SCACKLIKTKILEKGTWPDQKLDSEHEFSSKRIHGKGLDLFTDKHFCNYTLYPNNLAVTIKGIEKLELIPQKRIDANSTPVLLGKLLIEYGNIPSLRQLSR</sequence>
<organism evidence="1">
    <name type="scientific">Spongospora subterranea</name>
    <dbReference type="NCBI Taxonomy" id="70186"/>
    <lineage>
        <taxon>Eukaryota</taxon>
        <taxon>Sar</taxon>
        <taxon>Rhizaria</taxon>
        <taxon>Endomyxa</taxon>
        <taxon>Phytomyxea</taxon>
        <taxon>Plasmodiophorida</taxon>
        <taxon>Plasmodiophoridae</taxon>
        <taxon>Spongospora</taxon>
    </lineage>
</organism>
<dbReference type="EMBL" id="HACM01012686">
    <property type="protein sequence ID" value="CRZ13128.1"/>
    <property type="molecule type" value="Transcribed_RNA"/>
</dbReference>
<dbReference type="AlphaFoldDB" id="A0A0H5RGI1"/>
<protein>
    <submittedName>
        <fullName evidence="1">Uncharacterized protein</fullName>
    </submittedName>
</protein>